<accession>A0A4Q7XXH7</accession>
<dbReference type="Gene3D" id="3.40.50.300">
    <property type="entry name" value="P-loop containing nucleotide triphosphate hydrolases"/>
    <property type="match status" value="1"/>
</dbReference>
<evidence type="ECO:0000313" key="5">
    <source>
        <dbReference type="EMBL" id="RZU29000.1"/>
    </source>
</evidence>
<comment type="similarity">
    <text evidence="1">Belongs to the guanylate kinase family.</text>
</comment>
<dbReference type="EMBL" id="SHKW01000008">
    <property type="protein sequence ID" value="RZU29000.1"/>
    <property type="molecule type" value="Genomic_DNA"/>
</dbReference>
<dbReference type="SMART" id="SM00072">
    <property type="entry name" value="GuKc"/>
    <property type="match status" value="1"/>
</dbReference>
<dbReference type="InterPro" id="IPR008145">
    <property type="entry name" value="GK/Ca_channel_bsu"/>
</dbReference>
<dbReference type="Pfam" id="PF00625">
    <property type="entry name" value="Guanylate_kin"/>
    <property type="match status" value="1"/>
</dbReference>
<dbReference type="RefSeq" id="WP_130425430.1">
    <property type="nucleotide sequence ID" value="NZ_SHKW01000008.1"/>
</dbReference>
<dbReference type="PANTHER" id="PTHR23117">
    <property type="entry name" value="GUANYLATE KINASE-RELATED"/>
    <property type="match status" value="1"/>
</dbReference>
<proteinExistence type="inferred from homology"/>
<dbReference type="CDD" id="cd00071">
    <property type="entry name" value="GMPK"/>
    <property type="match status" value="1"/>
</dbReference>
<dbReference type="AlphaFoldDB" id="A0A4Q7XXH7"/>
<organism evidence="5 6">
    <name type="scientific">Edaphobacter modestus</name>
    <dbReference type="NCBI Taxonomy" id="388466"/>
    <lineage>
        <taxon>Bacteria</taxon>
        <taxon>Pseudomonadati</taxon>
        <taxon>Acidobacteriota</taxon>
        <taxon>Terriglobia</taxon>
        <taxon>Terriglobales</taxon>
        <taxon>Acidobacteriaceae</taxon>
        <taxon>Edaphobacter</taxon>
    </lineage>
</organism>
<dbReference type="InterPro" id="IPR008144">
    <property type="entry name" value="Guanylate_kin-like_dom"/>
</dbReference>
<dbReference type="PANTHER" id="PTHR23117:SF13">
    <property type="entry name" value="GUANYLATE KINASE"/>
    <property type="match status" value="1"/>
</dbReference>
<gene>
    <name evidence="5" type="ORF">BDD14_6588</name>
</gene>
<sequence>MSRTIFLIAGPSGSGKTSLTQALVQRTKGLTKGITVTTRVPRSGEISGKDYHFVTPSQFVEMEQAGEFLETDFAYNEWYGVPRSTLDAAGDVALILTFSGALSLKRLIPHAMTLFIIPTCAETAATRVADRHSPNEQARMANYETEVAAARYFDHVILNLDFDQALEQLESVVDSRRQARIARPHSLEPFHHSI</sequence>
<evidence type="ECO:0000256" key="3">
    <source>
        <dbReference type="ARBA" id="ARBA00022777"/>
    </source>
</evidence>
<reference evidence="5 6" key="1">
    <citation type="submission" date="2019-02" db="EMBL/GenBank/DDBJ databases">
        <title>Genomic Encyclopedia of Archaeal and Bacterial Type Strains, Phase II (KMG-II): from individual species to whole genera.</title>
        <authorList>
            <person name="Goeker M."/>
        </authorList>
    </citation>
    <scope>NUCLEOTIDE SEQUENCE [LARGE SCALE GENOMIC DNA]</scope>
    <source>
        <strain evidence="5 6">DSM 18101</strain>
    </source>
</reference>
<dbReference type="PROSITE" id="PS00856">
    <property type="entry name" value="GUANYLATE_KINASE_1"/>
    <property type="match status" value="1"/>
</dbReference>
<dbReference type="Proteomes" id="UP000292958">
    <property type="component" value="Unassembled WGS sequence"/>
</dbReference>
<dbReference type="OrthoDB" id="9808150at2"/>
<dbReference type="InterPro" id="IPR020590">
    <property type="entry name" value="Guanylate_kinase_CS"/>
</dbReference>
<evidence type="ECO:0000256" key="1">
    <source>
        <dbReference type="ARBA" id="ARBA00005790"/>
    </source>
</evidence>
<dbReference type="PROSITE" id="PS50052">
    <property type="entry name" value="GUANYLATE_KINASE_2"/>
    <property type="match status" value="1"/>
</dbReference>
<name>A0A4Q7XXH7_9BACT</name>
<dbReference type="InterPro" id="IPR027417">
    <property type="entry name" value="P-loop_NTPase"/>
</dbReference>
<comment type="caution">
    <text evidence="5">The sequence shown here is derived from an EMBL/GenBank/DDBJ whole genome shotgun (WGS) entry which is preliminary data.</text>
</comment>
<keyword evidence="2" id="KW-0808">Transferase</keyword>
<evidence type="ECO:0000259" key="4">
    <source>
        <dbReference type="PROSITE" id="PS50052"/>
    </source>
</evidence>
<protein>
    <submittedName>
        <fullName evidence="5">Guanylate kinase</fullName>
    </submittedName>
</protein>
<keyword evidence="3 5" id="KW-0418">Kinase</keyword>
<dbReference type="SUPFAM" id="SSF52540">
    <property type="entry name" value="P-loop containing nucleoside triphosphate hydrolases"/>
    <property type="match status" value="1"/>
</dbReference>
<evidence type="ECO:0000313" key="6">
    <source>
        <dbReference type="Proteomes" id="UP000292958"/>
    </source>
</evidence>
<feature type="domain" description="Guanylate kinase-like" evidence="4">
    <location>
        <begin position="3"/>
        <end position="174"/>
    </location>
</feature>
<dbReference type="GO" id="GO:0004385">
    <property type="term" value="F:GMP kinase activity"/>
    <property type="evidence" value="ECO:0007669"/>
    <property type="project" value="TreeGrafter"/>
</dbReference>
<evidence type="ECO:0000256" key="2">
    <source>
        <dbReference type="ARBA" id="ARBA00022679"/>
    </source>
</evidence>
<keyword evidence="6" id="KW-1185">Reference proteome</keyword>
<dbReference type="GO" id="GO:0005829">
    <property type="term" value="C:cytosol"/>
    <property type="evidence" value="ECO:0007669"/>
    <property type="project" value="TreeGrafter"/>
</dbReference>